<feature type="compositionally biased region" description="Basic and acidic residues" evidence="2">
    <location>
        <begin position="269"/>
        <end position="325"/>
    </location>
</feature>
<feature type="compositionally biased region" description="Basic and acidic residues" evidence="2">
    <location>
        <begin position="130"/>
        <end position="146"/>
    </location>
</feature>
<dbReference type="Proteomes" id="UP000887566">
    <property type="component" value="Unplaced"/>
</dbReference>
<feature type="compositionally biased region" description="Basic and acidic residues" evidence="2">
    <location>
        <begin position="333"/>
        <end position="342"/>
    </location>
</feature>
<evidence type="ECO:0000313" key="4">
    <source>
        <dbReference type="WBParaSite" id="PSAMB.scaffold13643size2182.g35590.t1"/>
    </source>
</evidence>
<sequence length="342" mass="36652">MEQLNSDLSNAKGTFGAKEKECDAELSKLRADVLEEKDNRKKVDEDAKDSQRTISKLRDQLTECRANTTELNDKVTKQEEIIQQLNQTILSSAKQTKTGSAVDEQAEGAKSMNQNGVNEPANNANIPSEKNADDKLREQTNGKEGVEPAANVASAGQTDKNANASKVEQQADKNDDRQVDSNARRPASGEGVQSTNRTATDAKAGGEVGDDSMPAPKQPGHVEVGFNKPDSESKGAGGADGVDNVNDGRNAADEGKSAGLANANADTADGERKVGDEQKADERQKVDDEQKKVDDEQKKVEDEQKVDDQEKPDGLERSENGKENAEPGVGRAPPREKDSLVG</sequence>
<name>A0A914V0N4_9BILA</name>
<organism evidence="3 4">
    <name type="scientific">Plectus sambesii</name>
    <dbReference type="NCBI Taxonomy" id="2011161"/>
    <lineage>
        <taxon>Eukaryota</taxon>
        <taxon>Metazoa</taxon>
        <taxon>Ecdysozoa</taxon>
        <taxon>Nematoda</taxon>
        <taxon>Chromadorea</taxon>
        <taxon>Plectida</taxon>
        <taxon>Plectina</taxon>
        <taxon>Plectoidea</taxon>
        <taxon>Plectidae</taxon>
        <taxon>Plectus</taxon>
    </lineage>
</organism>
<feature type="coiled-coil region" evidence="1">
    <location>
        <begin position="26"/>
        <end position="88"/>
    </location>
</feature>
<feature type="compositionally biased region" description="Basic and acidic residues" evidence="2">
    <location>
        <begin position="169"/>
        <end position="183"/>
    </location>
</feature>
<keyword evidence="1" id="KW-0175">Coiled coil</keyword>
<dbReference type="WBParaSite" id="PSAMB.scaffold13643size2182.g35590.t1">
    <property type="protein sequence ID" value="PSAMB.scaffold13643size2182.g35590.t1"/>
    <property type="gene ID" value="PSAMB.scaffold13643size2182.g35590"/>
</dbReference>
<evidence type="ECO:0000256" key="2">
    <source>
        <dbReference type="SAM" id="MobiDB-lite"/>
    </source>
</evidence>
<feature type="region of interest" description="Disordered" evidence="2">
    <location>
        <begin position="93"/>
        <end position="342"/>
    </location>
</feature>
<evidence type="ECO:0000256" key="1">
    <source>
        <dbReference type="SAM" id="Coils"/>
    </source>
</evidence>
<proteinExistence type="predicted"/>
<feature type="region of interest" description="Disordered" evidence="2">
    <location>
        <begin position="1"/>
        <end position="23"/>
    </location>
</feature>
<accession>A0A914V0N4</accession>
<feature type="compositionally biased region" description="Polar residues" evidence="2">
    <location>
        <begin position="154"/>
        <end position="168"/>
    </location>
</feature>
<evidence type="ECO:0000313" key="3">
    <source>
        <dbReference type="Proteomes" id="UP000887566"/>
    </source>
</evidence>
<feature type="compositionally biased region" description="Polar residues" evidence="2">
    <location>
        <begin position="1"/>
        <end position="12"/>
    </location>
</feature>
<keyword evidence="3" id="KW-1185">Reference proteome</keyword>
<dbReference type="AlphaFoldDB" id="A0A914V0N4"/>
<feature type="compositionally biased region" description="Polar residues" evidence="2">
    <location>
        <begin position="111"/>
        <end position="128"/>
    </location>
</feature>
<reference evidence="4" key="1">
    <citation type="submission" date="2022-11" db="UniProtKB">
        <authorList>
            <consortium name="WormBaseParasite"/>
        </authorList>
    </citation>
    <scope>IDENTIFICATION</scope>
</reference>
<protein>
    <submittedName>
        <fullName evidence="4">Uncharacterized protein</fullName>
    </submittedName>
</protein>